<dbReference type="HOGENOM" id="CLU_3207523_0_0_1"/>
<evidence type="ECO:0000313" key="2">
    <source>
        <dbReference type="Proteomes" id="UP000008177"/>
    </source>
</evidence>
<dbReference type="EMBL" id="FQ790278">
    <property type="protein sequence ID" value="CCD45782.1"/>
    <property type="molecule type" value="Genomic_DNA"/>
</dbReference>
<reference evidence="2" key="1">
    <citation type="journal article" date="2011" name="PLoS Genet.">
        <title>Genomic analysis of the necrotrophic fungal pathogens Sclerotinia sclerotiorum and Botrytis cinerea.</title>
        <authorList>
            <person name="Amselem J."/>
            <person name="Cuomo C.A."/>
            <person name="van Kan J.A."/>
            <person name="Viaud M."/>
            <person name="Benito E.P."/>
            <person name="Couloux A."/>
            <person name="Coutinho P.M."/>
            <person name="de Vries R.P."/>
            <person name="Dyer P.S."/>
            <person name="Fillinger S."/>
            <person name="Fournier E."/>
            <person name="Gout L."/>
            <person name="Hahn M."/>
            <person name="Kohn L."/>
            <person name="Lapalu N."/>
            <person name="Plummer K.M."/>
            <person name="Pradier J.M."/>
            <person name="Quevillon E."/>
            <person name="Sharon A."/>
            <person name="Simon A."/>
            <person name="ten Have A."/>
            <person name="Tudzynski B."/>
            <person name="Tudzynski P."/>
            <person name="Wincker P."/>
            <person name="Andrew M."/>
            <person name="Anthouard V."/>
            <person name="Beever R.E."/>
            <person name="Beffa R."/>
            <person name="Benoit I."/>
            <person name="Bouzid O."/>
            <person name="Brault B."/>
            <person name="Chen Z."/>
            <person name="Choquer M."/>
            <person name="Collemare J."/>
            <person name="Cotton P."/>
            <person name="Danchin E.G."/>
            <person name="Da Silva C."/>
            <person name="Gautier A."/>
            <person name="Giraud C."/>
            <person name="Giraud T."/>
            <person name="Gonzalez C."/>
            <person name="Grossetete S."/>
            <person name="Guldener U."/>
            <person name="Henrissat B."/>
            <person name="Howlett B.J."/>
            <person name="Kodira C."/>
            <person name="Kretschmer M."/>
            <person name="Lappartient A."/>
            <person name="Leroch M."/>
            <person name="Levis C."/>
            <person name="Mauceli E."/>
            <person name="Neuveglise C."/>
            <person name="Oeser B."/>
            <person name="Pearson M."/>
            <person name="Poulain J."/>
            <person name="Poussereau N."/>
            <person name="Quesneville H."/>
            <person name="Rascle C."/>
            <person name="Schumacher J."/>
            <person name="Segurens B."/>
            <person name="Sexton A."/>
            <person name="Silva E."/>
            <person name="Sirven C."/>
            <person name="Soanes D.M."/>
            <person name="Talbot N.J."/>
            <person name="Templeton M."/>
            <person name="Yandava C."/>
            <person name="Yarden O."/>
            <person name="Zeng Q."/>
            <person name="Rollins J.A."/>
            <person name="Lebrun M.H."/>
            <person name="Dickman M."/>
        </authorList>
    </citation>
    <scope>NUCLEOTIDE SEQUENCE [LARGE SCALE GENOMIC DNA]</scope>
    <source>
        <strain evidence="2">T4</strain>
    </source>
</reference>
<sequence length="45" mass="5130">MSKTSFYLCMPSGKIFRATLPTISHLFDAPWKVINHLSMTKNTSK</sequence>
<accession>G2XZ95</accession>
<dbReference type="Proteomes" id="UP000008177">
    <property type="component" value="Unplaced contigs"/>
</dbReference>
<proteinExistence type="predicted"/>
<protein>
    <submittedName>
        <fullName evidence="1">Uncharacterized protein</fullName>
    </submittedName>
</protein>
<organism evidence="1 2">
    <name type="scientific">Botryotinia fuckeliana (strain T4)</name>
    <name type="common">Noble rot fungus</name>
    <name type="synonym">Botrytis cinerea</name>
    <dbReference type="NCBI Taxonomy" id="999810"/>
    <lineage>
        <taxon>Eukaryota</taxon>
        <taxon>Fungi</taxon>
        <taxon>Dikarya</taxon>
        <taxon>Ascomycota</taxon>
        <taxon>Pezizomycotina</taxon>
        <taxon>Leotiomycetes</taxon>
        <taxon>Helotiales</taxon>
        <taxon>Sclerotiniaceae</taxon>
        <taxon>Botrytis</taxon>
    </lineage>
</organism>
<dbReference type="InParanoid" id="G2XZ95"/>
<evidence type="ECO:0000313" key="1">
    <source>
        <dbReference type="EMBL" id="CCD45782.1"/>
    </source>
</evidence>
<gene>
    <name evidence="1" type="ORF">BofuT4_uP048000.1</name>
</gene>
<dbReference type="AlphaFoldDB" id="G2XZ95"/>
<name>G2XZ95_BOTF4</name>